<accession>A0ABD0QFT0</accession>
<comment type="caution">
    <text evidence="2">The sequence shown here is derived from an EMBL/GenBank/DDBJ whole genome shotgun (WGS) entry which is preliminary data.</text>
</comment>
<proteinExistence type="predicted"/>
<evidence type="ECO:0000313" key="2">
    <source>
        <dbReference type="EMBL" id="KAL0185062.1"/>
    </source>
</evidence>
<feature type="non-terminal residue" evidence="2">
    <location>
        <position position="89"/>
    </location>
</feature>
<organism evidence="2 3">
    <name type="scientific">Cirrhinus mrigala</name>
    <name type="common">Mrigala</name>
    <dbReference type="NCBI Taxonomy" id="683832"/>
    <lineage>
        <taxon>Eukaryota</taxon>
        <taxon>Metazoa</taxon>
        <taxon>Chordata</taxon>
        <taxon>Craniata</taxon>
        <taxon>Vertebrata</taxon>
        <taxon>Euteleostomi</taxon>
        <taxon>Actinopterygii</taxon>
        <taxon>Neopterygii</taxon>
        <taxon>Teleostei</taxon>
        <taxon>Ostariophysi</taxon>
        <taxon>Cypriniformes</taxon>
        <taxon>Cyprinidae</taxon>
        <taxon>Labeoninae</taxon>
        <taxon>Labeonini</taxon>
        <taxon>Cirrhinus</taxon>
    </lineage>
</organism>
<feature type="non-terminal residue" evidence="2">
    <location>
        <position position="1"/>
    </location>
</feature>
<reference evidence="2 3" key="1">
    <citation type="submission" date="2024-05" db="EMBL/GenBank/DDBJ databases">
        <title>Genome sequencing and assembly of Indian major carp, Cirrhinus mrigala (Hamilton, 1822).</title>
        <authorList>
            <person name="Mohindra V."/>
            <person name="Chowdhury L.M."/>
            <person name="Lal K."/>
            <person name="Jena J.K."/>
        </authorList>
    </citation>
    <scope>NUCLEOTIDE SEQUENCE [LARGE SCALE GENOMIC DNA]</scope>
    <source>
        <strain evidence="2">CM1030</strain>
        <tissue evidence="2">Blood</tissue>
    </source>
</reference>
<feature type="region of interest" description="Disordered" evidence="1">
    <location>
        <begin position="45"/>
        <end position="89"/>
    </location>
</feature>
<evidence type="ECO:0000313" key="3">
    <source>
        <dbReference type="Proteomes" id="UP001529510"/>
    </source>
</evidence>
<gene>
    <name evidence="2" type="ORF">M9458_020758</name>
</gene>
<evidence type="ECO:0000256" key="1">
    <source>
        <dbReference type="SAM" id="MobiDB-lite"/>
    </source>
</evidence>
<dbReference type="AlphaFoldDB" id="A0ABD0QFT0"/>
<protein>
    <submittedName>
        <fullName evidence="2">Uncharacterized protein</fullName>
    </submittedName>
</protein>
<dbReference type="Proteomes" id="UP001529510">
    <property type="component" value="Unassembled WGS sequence"/>
</dbReference>
<feature type="region of interest" description="Disordered" evidence="1">
    <location>
        <begin position="1"/>
        <end position="32"/>
    </location>
</feature>
<feature type="compositionally biased region" description="Acidic residues" evidence="1">
    <location>
        <begin position="58"/>
        <end position="81"/>
    </location>
</feature>
<dbReference type="EMBL" id="JAMKFB020000009">
    <property type="protein sequence ID" value="KAL0185062.1"/>
    <property type="molecule type" value="Genomic_DNA"/>
</dbReference>
<sequence>IPDFPSKTRILGGKFDNTIPEPAVTESPRHHLQPFDYEGEVYVGPPEKTPVFPGEEKFYDEEEEEEEEEEDDTGNQLEGEELNPRGDAF</sequence>
<name>A0ABD0QFT0_CIRMR</name>
<keyword evidence="3" id="KW-1185">Reference proteome</keyword>